<protein>
    <submittedName>
        <fullName evidence="2">Uncharacterized protein</fullName>
    </submittedName>
</protein>
<keyword evidence="1" id="KW-0732">Signal</keyword>
<dbReference type="Proteomes" id="UP000193144">
    <property type="component" value="Unassembled WGS sequence"/>
</dbReference>
<gene>
    <name evidence="2" type="ORF">BCR34DRAFT_80554</name>
</gene>
<dbReference type="OrthoDB" id="3233795at2759"/>
<evidence type="ECO:0000256" key="1">
    <source>
        <dbReference type="SAM" id="SignalP"/>
    </source>
</evidence>
<keyword evidence="3" id="KW-1185">Reference proteome</keyword>
<dbReference type="EMBL" id="MCFA01000156">
    <property type="protein sequence ID" value="ORY02554.1"/>
    <property type="molecule type" value="Genomic_DNA"/>
</dbReference>
<feature type="chain" id="PRO_5011008679" evidence="1">
    <location>
        <begin position="19"/>
        <end position="182"/>
    </location>
</feature>
<dbReference type="AlphaFoldDB" id="A0A1Y1YXE7"/>
<proteinExistence type="predicted"/>
<sequence length="182" mass="20302">MVSAKILLFSLPILSTYAMTSMCSWKEHCVGHKCSNHDDCSDTLACKEGECQVDSAPVDPFTISLLTWNRQYCTFAPEGCRHNCPHSCFSFTDLLIEGEHFNIGTENVQVEVRNKQGDQLIWSTTGNAVKTAGKTRGSFRIQAPLGASFSLSGQNAYVKVRDIESDQWSEPEFFAYRNDGDQ</sequence>
<evidence type="ECO:0000313" key="3">
    <source>
        <dbReference type="Proteomes" id="UP000193144"/>
    </source>
</evidence>
<comment type="caution">
    <text evidence="2">The sequence shown here is derived from an EMBL/GenBank/DDBJ whole genome shotgun (WGS) entry which is preliminary data.</text>
</comment>
<evidence type="ECO:0000313" key="2">
    <source>
        <dbReference type="EMBL" id="ORY02554.1"/>
    </source>
</evidence>
<organism evidence="2 3">
    <name type="scientific">Clohesyomyces aquaticus</name>
    <dbReference type="NCBI Taxonomy" id="1231657"/>
    <lineage>
        <taxon>Eukaryota</taxon>
        <taxon>Fungi</taxon>
        <taxon>Dikarya</taxon>
        <taxon>Ascomycota</taxon>
        <taxon>Pezizomycotina</taxon>
        <taxon>Dothideomycetes</taxon>
        <taxon>Pleosporomycetidae</taxon>
        <taxon>Pleosporales</taxon>
        <taxon>Lindgomycetaceae</taxon>
        <taxon>Clohesyomyces</taxon>
    </lineage>
</organism>
<reference evidence="2 3" key="1">
    <citation type="submission" date="2016-07" db="EMBL/GenBank/DDBJ databases">
        <title>Pervasive Adenine N6-methylation of Active Genes in Fungi.</title>
        <authorList>
            <consortium name="DOE Joint Genome Institute"/>
            <person name="Mondo S.J."/>
            <person name="Dannebaum R.O."/>
            <person name="Kuo R.C."/>
            <person name="Labutti K."/>
            <person name="Haridas S."/>
            <person name="Kuo A."/>
            <person name="Salamov A."/>
            <person name="Ahrendt S.R."/>
            <person name="Lipzen A."/>
            <person name="Sullivan W."/>
            <person name="Andreopoulos W.B."/>
            <person name="Clum A."/>
            <person name="Lindquist E."/>
            <person name="Daum C."/>
            <person name="Ramamoorthy G.K."/>
            <person name="Gryganskyi A."/>
            <person name="Culley D."/>
            <person name="Magnuson J.K."/>
            <person name="James T.Y."/>
            <person name="O'Malley M.A."/>
            <person name="Stajich J.E."/>
            <person name="Spatafora J.W."/>
            <person name="Visel A."/>
            <person name="Grigoriev I.V."/>
        </authorList>
    </citation>
    <scope>NUCLEOTIDE SEQUENCE [LARGE SCALE GENOMIC DNA]</scope>
    <source>
        <strain evidence="2 3">CBS 115471</strain>
    </source>
</reference>
<accession>A0A1Y1YXE7</accession>
<name>A0A1Y1YXE7_9PLEO</name>
<feature type="signal peptide" evidence="1">
    <location>
        <begin position="1"/>
        <end position="18"/>
    </location>
</feature>